<dbReference type="SMART" id="SM00490">
    <property type="entry name" value="HELICc"/>
    <property type="match status" value="1"/>
</dbReference>
<evidence type="ECO:0000259" key="6">
    <source>
        <dbReference type="PROSITE" id="PS51192"/>
    </source>
</evidence>
<reference evidence="8" key="1">
    <citation type="submission" date="2013-07" db="EMBL/GenBank/DDBJ databases">
        <authorList>
            <person name="McIlroy S."/>
        </authorList>
    </citation>
    <scope>NUCLEOTIDE SEQUENCE [LARGE SCALE GENOMIC DNA]</scope>
    <source>
        <strain evidence="8">Run_A_D11</strain>
    </source>
</reference>
<dbReference type="InterPro" id="IPR001650">
    <property type="entry name" value="Helicase_C-like"/>
</dbReference>
<dbReference type="GO" id="GO:0005524">
    <property type="term" value="F:ATP binding"/>
    <property type="evidence" value="ECO:0007669"/>
    <property type="project" value="UniProtKB-KW"/>
</dbReference>
<reference evidence="8" key="2">
    <citation type="submission" date="2014-03" db="EMBL/GenBank/DDBJ databases">
        <title>Candidatus Competibacter-lineage genomes retrieved from metagenomes reveal functional metabolic diversity.</title>
        <authorList>
            <person name="McIlroy S.J."/>
            <person name="Albertsen M."/>
            <person name="Andresen E.K."/>
            <person name="Saunders A.M."/>
            <person name="Kristiansen R."/>
            <person name="Stokholm-Bjerregaard M."/>
            <person name="Nielsen K.L."/>
            <person name="Nielsen P.H."/>
        </authorList>
    </citation>
    <scope>NUCLEOTIDE SEQUENCE</scope>
    <source>
        <strain evidence="8">Run_A_D11</strain>
    </source>
</reference>
<comment type="caution">
    <text evidence="8">The sequence shown here is derived from an EMBL/GenBank/DDBJ whole genome shotgun (WGS) entry which is preliminary data.</text>
</comment>
<dbReference type="CDD" id="cd18011">
    <property type="entry name" value="DEXDc_RapA"/>
    <property type="match status" value="1"/>
</dbReference>
<dbReference type="InterPro" id="IPR014001">
    <property type="entry name" value="Helicase_ATP-bd"/>
</dbReference>
<evidence type="ECO:0000256" key="5">
    <source>
        <dbReference type="SAM" id="Coils"/>
    </source>
</evidence>
<evidence type="ECO:0000259" key="7">
    <source>
        <dbReference type="PROSITE" id="PS51194"/>
    </source>
</evidence>
<feature type="coiled-coil region" evidence="5">
    <location>
        <begin position="400"/>
        <end position="493"/>
    </location>
</feature>
<dbReference type="InterPro" id="IPR038718">
    <property type="entry name" value="SNF2-like_sf"/>
</dbReference>
<keyword evidence="2" id="KW-0378">Hydrolase</keyword>
<sequence length="1178" mass="133455">MGDHWVTIMAKLEEIKAGAYITGLTPSGTAKVVNLEWFGDQAIKVTFEDTAGKVGQRLVYRNEEPTLEVVREGRPWSFDGDGHLLRLASEAYRIRLAYLFDPYLAIHTSQVEPLPHQITAVYGEMLSRQPLRFLLADDPGAGKTIMAGLLIKELRIRGDLERCLIVTPGNLVEQWQDELKQKFGLSFDILTRDRIEASRTGNPFADQALLIARLDMLSRNPDLQEKFRTGPEWDLVICDEAHRLSASFFGGEVKFTQRYRLGQTVGSHCRHFLLLTATPHNGKEADFQLFMALLDGDRFEGRFRDGVHQADTRDLMRRLTKEELLKFDGRPLFPERRAYTVTYHLADPEAALYAAVTTYVREEMNRVERFAGADDQRKQNIGFALQSLQRRLASSPAAIHESLRRRRERLEQRLAEERLLARGGSAPIRPEDRGSTLSAEELEDLADAPESEVEAAEARILDRATAARTLAELQTEIETLKQLEAQAKALRQSGVDAKWVQLNSILDHPLMTDEQGNRRKLIVFTEPRDSLNYLADKIRTRLGRPEAVVVIHGGVGREERRKAVEAFTQDKAVLVLVANDAAGEGINLQRAHLMVNYDLPWNPNRLEQRFGRIHRIGQQEVCHLWNLVAADTREGEVYARLLEKLETAREALGGRVYDVLGRLFEGNALRDLLVEAIRYGDRPDVKERLFQAVDNAADRQHVLDLLAERALVHDTLSAGQITDIREQMERAQARRLQPHFIQSFFLEAFGHLGGRIYLREPGRWEITQVPGPIRERDRLIGIGEPVLSRYERVCFEKEKINQTPVAAFLCPGHPLLDATLDLILERHRELLKRGAVLVDELDDGEQVRVLFYLEHAVQDGRQGRNKEQQIISQRLQFVEYREDGMLADAGPAPYLDYRPISVEERAAVEPWLEADWLSADIENLVIGHAIQTVVSGHVAELRKRKLPYVDKVEQEVTARLKKEINFWDRRAEDLKAQERAGQQTRLSSANAAARADELADRLQRRLNELDQERQISALPPVVQGGAIVVPGGLIRQLLVSAEPVETPADTLAREEVERLAMQAVLAVERALGRMPRDVSAQKGLGYDIESKDPTTGTLVFIEVKGRWIGKNDITLTKNEILCSRNAPEQFRLALVIVAEEGARAPRYLRGFGFGEPDFAETTRTFSLQKLLEYAGEPR</sequence>
<evidence type="ECO:0000256" key="4">
    <source>
        <dbReference type="ARBA" id="ARBA00022840"/>
    </source>
</evidence>
<dbReference type="EMBL" id="CBTJ020000113">
    <property type="protein sequence ID" value="CDI04617.1"/>
    <property type="molecule type" value="Genomic_DNA"/>
</dbReference>
<dbReference type="GO" id="GO:0004386">
    <property type="term" value="F:helicase activity"/>
    <property type="evidence" value="ECO:0007669"/>
    <property type="project" value="UniProtKB-KW"/>
</dbReference>
<accession>W6MA74</accession>
<dbReference type="InterPro" id="IPR027417">
    <property type="entry name" value="P-loop_NTPase"/>
</dbReference>
<proteinExistence type="predicted"/>
<dbReference type="SMART" id="SM00487">
    <property type="entry name" value="DEXDc"/>
    <property type="match status" value="1"/>
</dbReference>
<keyword evidence="3 8" id="KW-0347">Helicase</keyword>
<dbReference type="Pfam" id="PF00176">
    <property type="entry name" value="SNF2-rel_dom"/>
    <property type="match status" value="1"/>
</dbReference>
<name>W6MA74_9GAMM</name>
<feature type="domain" description="Helicase ATP-binding" evidence="6">
    <location>
        <begin position="124"/>
        <end position="297"/>
    </location>
</feature>
<keyword evidence="9" id="KW-1185">Reference proteome</keyword>
<dbReference type="AlphaFoldDB" id="W6MA74"/>
<gene>
    <name evidence="8" type="ORF">BN873_p10061</name>
</gene>
<evidence type="ECO:0000313" key="8">
    <source>
        <dbReference type="EMBL" id="CDI04617.1"/>
    </source>
</evidence>
<dbReference type="InterPro" id="IPR000330">
    <property type="entry name" value="SNF2_N"/>
</dbReference>
<dbReference type="InterPro" id="IPR024975">
    <property type="entry name" value="NOV_C"/>
</dbReference>
<dbReference type="SUPFAM" id="SSF52540">
    <property type="entry name" value="P-loop containing nucleoside triphosphate hydrolases"/>
    <property type="match status" value="2"/>
</dbReference>
<dbReference type="PROSITE" id="PS51194">
    <property type="entry name" value="HELICASE_CTER"/>
    <property type="match status" value="1"/>
</dbReference>
<dbReference type="Proteomes" id="UP000035760">
    <property type="component" value="Unassembled WGS sequence"/>
</dbReference>
<dbReference type="Gene3D" id="3.40.50.10810">
    <property type="entry name" value="Tandem AAA-ATPase domain"/>
    <property type="match status" value="1"/>
</dbReference>
<organism evidence="8 9">
    <name type="scientific">Candidatus Competibacter denitrificans Run_A_D11</name>
    <dbReference type="NCBI Taxonomy" id="1400863"/>
    <lineage>
        <taxon>Bacteria</taxon>
        <taxon>Pseudomonadati</taxon>
        <taxon>Pseudomonadota</taxon>
        <taxon>Gammaproteobacteria</taxon>
        <taxon>Candidatus Competibacteraceae</taxon>
        <taxon>Candidatus Competibacter</taxon>
    </lineage>
</organism>
<dbReference type="InterPro" id="IPR049730">
    <property type="entry name" value="SNF2/RAD54-like_C"/>
</dbReference>
<evidence type="ECO:0000256" key="3">
    <source>
        <dbReference type="ARBA" id="ARBA00022806"/>
    </source>
</evidence>
<keyword evidence="5" id="KW-0175">Coiled coil</keyword>
<dbReference type="GO" id="GO:0016787">
    <property type="term" value="F:hydrolase activity"/>
    <property type="evidence" value="ECO:0007669"/>
    <property type="project" value="UniProtKB-KW"/>
</dbReference>
<evidence type="ECO:0000313" key="9">
    <source>
        <dbReference type="Proteomes" id="UP000035760"/>
    </source>
</evidence>
<dbReference type="Pfam" id="PF00271">
    <property type="entry name" value="Helicase_C"/>
    <property type="match status" value="1"/>
</dbReference>
<keyword evidence="4" id="KW-0067">ATP-binding</keyword>
<protein>
    <submittedName>
        <fullName evidence="8">Helicase domain protein</fullName>
    </submittedName>
</protein>
<feature type="coiled-coil region" evidence="5">
    <location>
        <begin position="957"/>
        <end position="1015"/>
    </location>
</feature>
<dbReference type="Pfam" id="PF13020">
    <property type="entry name" value="NOV_C"/>
    <property type="match status" value="1"/>
</dbReference>
<keyword evidence="1" id="KW-0547">Nucleotide-binding</keyword>
<dbReference type="PROSITE" id="PS51192">
    <property type="entry name" value="HELICASE_ATP_BIND_1"/>
    <property type="match status" value="1"/>
</dbReference>
<dbReference type="CDD" id="cd18793">
    <property type="entry name" value="SF2_C_SNF"/>
    <property type="match status" value="1"/>
</dbReference>
<evidence type="ECO:0000256" key="2">
    <source>
        <dbReference type="ARBA" id="ARBA00022801"/>
    </source>
</evidence>
<dbReference type="Gene3D" id="3.40.50.300">
    <property type="entry name" value="P-loop containing nucleotide triphosphate hydrolases"/>
    <property type="match status" value="1"/>
</dbReference>
<feature type="domain" description="Helicase C-terminal" evidence="7">
    <location>
        <begin position="504"/>
        <end position="660"/>
    </location>
</feature>
<dbReference type="PANTHER" id="PTHR45766:SF6">
    <property type="entry name" value="SWI_SNF-RELATED MATRIX-ASSOCIATED ACTIN-DEPENDENT REGULATOR OF CHROMATIN SUBFAMILY A-LIKE PROTEIN 1"/>
    <property type="match status" value="1"/>
</dbReference>
<dbReference type="InterPro" id="IPR057342">
    <property type="entry name" value="DEXDc_RapA"/>
</dbReference>
<evidence type="ECO:0000256" key="1">
    <source>
        <dbReference type="ARBA" id="ARBA00022741"/>
    </source>
</evidence>
<dbReference type="PANTHER" id="PTHR45766">
    <property type="entry name" value="DNA ANNEALING HELICASE AND ENDONUCLEASE ZRANB3 FAMILY MEMBER"/>
    <property type="match status" value="1"/>
</dbReference>